<evidence type="ECO:0000256" key="22">
    <source>
        <dbReference type="PROSITE-ProRule" id="PRU10141"/>
    </source>
</evidence>
<dbReference type="EC" id="2.7.11.1" evidence="4"/>
<dbReference type="FunFam" id="3.80.10.10:FF:000215">
    <property type="entry name" value="Receptor-like protein kinase HSL1"/>
    <property type="match status" value="1"/>
</dbReference>
<keyword evidence="6" id="KW-0723">Serine/threonine-protein kinase</keyword>
<dbReference type="GO" id="GO:0005886">
    <property type="term" value="C:plasma membrane"/>
    <property type="evidence" value="ECO:0007669"/>
    <property type="project" value="UniProtKB-SubCell"/>
</dbReference>
<keyword evidence="7" id="KW-0597">Phosphoprotein</keyword>
<dbReference type="GO" id="GO:0006952">
    <property type="term" value="P:defense response"/>
    <property type="evidence" value="ECO:0007669"/>
    <property type="project" value="UniProtKB-ARBA"/>
</dbReference>
<dbReference type="SMART" id="SM00220">
    <property type="entry name" value="S_TKc"/>
    <property type="match status" value="1"/>
</dbReference>
<dbReference type="InterPro" id="IPR008271">
    <property type="entry name" value="Ser/Thr_kinase_AS"/>
</dbReference>
<dbReference type="PROSITE" id="PS00108">
    <property type="entry name" value="PROTEIN_KINASE_ST"/>
    <property type="match status" value="1"/>
</dbReference>
<dbReference type="Gene3D" id="3.30.200.20">
    <property type="entry name" value="Phosphorylase Kinase, domain 1"/>
    <property type="match status" value="1"/>
</dbReference>
<dbReference type="PROSITE" id="PS51450">
    <property type="entry name" value="LRR"/>
    <property type="match status" value="1"/>
</dbReference>
<evidence type="ECO:0000256" key="19">
    <source>
        <dbReference type="ARBA" id="ARBA00023180"/>
    </source>
</evidence>
<dbReference type="Pfam" id="PF00560">
    <property type="entry name" value="LRR_1"/>
    <property type="match status" value="4"/>
</dbReference>
<dbReference type="PANTHER" id="PTHR48053">
    <property type="entry name" value="LEUCINE RICH REPEAT FAMILY PROTEIN, EXPRESSED"/>
    <property type="match status" value="1"/>
</dbReference>
<dbReference type="GO" id="GO:0005524">
    <property type="term" value="F:ATP binding"/>
    <property type="evidence" value="ECO:0007669"/>
    <property type="project" value="UniProtKB-UniRule"/>
</dbReference>
<feature type="chain" id="PRO_5044833055" description="non-specific serine/threonine protein kinase" evidence="24">
    <location>
        <begin position="21"/>
        <end position="989"/>
    </location>
</feature>
<dbReference type="Pfam" id="PF00069">
    <property type="entry name" value="Pkinase"/>
    <property type="match status" value="1"/>
</dbReference>
<keyword evidence="5" id="KW-1003">Cell membrane</keyword>
<evidence type="ECO:0000256" key="24">
    <source>
        <dbReference type="SAM" id="SignalP"/>
    </source>
</evidence>
<dbReference type="GO" id="GO:0051707">
    <property type="term" value="P:response to other organism"/>
    <property type="evidence" value="ECO:0007669"/>
    <property type="project" value="UniProtKB-ARBA"/>
</dbReference>
<evidence type="ECO:0000313" key="27">
    <source>
        <dbReference type="Proteomes" id="UP001634393"/>
    </source>
</evidence>
<evidence type="ECO:0000256" key="7">
    <source>
        <dbReference type="ARBA" id="ARBA00022553"/>
    </source>
</evidence>
<dbReference type="InterPro" id="IPR055414">
    <property type="entry name" value="LRR_R13L4/SHOC2-like"/>
</dbReference>
<dbReference type="FunFam" id="1.10.510.10:FF:000417">
    <property type="entry name" value="Leucine-rich repeat receptor-like protein kinase"/>
    <property type="match status" value="1"/>
</dbReference>
<keyword evidence="9" id="KW-0808">Transferase</keyword>
<comment type="subcellular location">
    <subcellularLocation>
        <location evidence="1">Cell membrane</location>
        <topology evidence="1">Single-pass membrane protein</topology>
    </subcellularLocation>
    <subcellularLocation>
        <location evidence="2">Membrane</location>
        <topology evidence="2">Single-pass type I membrane protein</topology>
    </subcellularLocation>
</comment>
<evidence type="ECO:0000256" key="2">
    <source>
        <dbReference type="ARBA" id="ARBA00004479"/>
    </source>
</evidence>
<keyword evidence="8" id="KW-0433">Leucine-rich repeat</keyword>
<dbReference type="PANTHER" id="PTHR48053:SF159">
    <property type="entry name" value="PROTEIN KINASE DOMAIN-CONTAINING PROTEIN"/>
    <property type="match status" value="1"/>
</dbReference>
<dbReference type="AlphaFoldDB" id="A0ABD3SAI1"/>
<protein>
    <recommendedName>
        <fullName evidence="4">non-specific serine/threonine protein kinase</fullName>
        <ecNumber evidence="4">2.7.11.1</ecNumber>
    </recommendedName>
</protein>
<dbReference type="FunFam" id="3.80.10.10:FF:000077">
    <property type="entry name" value="LRR receptor-like serine/threonine-protein kinase ERL1"/>
    <property type="match status" value="1"/>
</dbReference>
<comment type="catalytic activity">
    <reaction evidence="20">
        <text>L-threonyl-[protein] + ATP = O-phospho-L-threonyl-[protein] + ADP + H(+)</text>
        <dbReference type="Rhea" id="RHEA:46608"/>
        <dbReference type="Rhea" id="RHEA-COMP:11060"/>
        <dbReference type="Rhea" id="RHEA-COMP:11605"/>
        <dbReference type="ChEBI" id="CHEBI:15378"/>
        <dbReference type="ChEBI" id="CHEBI:30013"/>
        <dbReference type="ChEBI" id="CHEBI:30616"/>
        <dbReference type="ChEBI" id="CHEBI:61977"/>
        <dbReference type="ChEBI" id="CHEBI:456216"/>
        <dbReference type="EC" id="2.7.11.1"/>
    </reaction>
</comment>
<accession>A0ABD3SAI1</accession>
<dbReference type="Gene3D" id="3.80.10.10">
    <property type="entry name" value="Ribonuclease Inhibitor"/>
    <property type="match status" value="3"/>
</dbReference>
<feature type="signal peptide" evidence="24">
    <location>
        <begin position="1"/>
        <end position="20"/>
    </location>
</feature>
<evidence type="ECO:0000256" key="1">
    <source>
        <dbReference type="ARBA" id="ARBA00004162"/>
    </source>
</evidence>
<keyword evidence="11 24" id="KW-0732">Signal</keyword>
<keyword evidence="16 23" id="KW-1133">Transmembrane helix</keyword>
<keyword evidence="12" id="KW-0677">Repeat</keyword>
<evidence type="ECO:0000313" key="26">
    <source>
        <dbReference type="EMBL" id="KAL3821446.1"/>
    </source>
</evidence>
<organism evidence="26 27">
    <name type="scientific">Penstemon smallii</name>
    <dbReference type="NCBI Taxonomy" id="265156"/>
    <lineage>
        <taxon>Eukaryota</taxon>
        <taxon>Viridiplantae</taxon>
        <taxon>Streptophyta</taxon>
        <taxon>Embryophyta</taxon>
        <taxon>Tracheophyta</taxon>
        <taxon>Spermatophyta</taxon>
        <taxon>Magnoliopsida</taxon>
        <taxon>eudicotyledons</taxon>
        <taxon>Gunneridae</taxon>
        <taxon>Pentapetalae</taxon>
        <taxon>asterids</taxon>
        <taxon>lamiids</taxon>
        <taxon>Lamiales</taxon>
        <taxon>Plantaginaceae</taxon>
        <taxon>Cheloneae</taxon>
        <taxon>Penstemon</taxon>
    </lineage>
</organism>
<evidence type="ECO:0000256" key="20">
    <source>
        <dbReference type="ARBA" id="ARBA00047899"/>
    </source>
</evidence>
<dbReference type="SUPFAM" id="SSF52058">
    <property type="entry name" value="L domain-like"/>
    <property type="match status" value="2"/>
</dbReference>
<evidence type="ECO:0000256" key="11">
    <source>
        <dbReference type="ARBA" id="ARBA00022729"/>
    </source>
</evidence>
<comment type="caution">
    <text evidence="26">The sequence shown here is derived from an EMBL/GenBank/DDBJ whole genome shotgun (WGS) entry which is preliminary data.</text>
</comment>
<evidence type="ECO:0000256" key="6">
    <source>
        <dbReference type="ARBA" id="ARBA00022527"/>
    </source>
</evidence>
<dbReference type="InterPro" id="IPR003591">
    <property type="entry name" value="Leu-rich_rpt_typical-subtyp"/>
</dbReference>
<evidence type="ECO:0000256" key="17">
    <source>
        <dbReference type="ARBA" id="ARBA00023136"/>
    </source>
</evidence>
<evidence type="ECO:0000256" key="13">
    <source>
        <dbReference type="ARBA" id="ARBA00022741"/>
    </source>
</evidence>
<evidence type="ECO:0000256" key="12">
    <source>
        <dbReference type="ARBA" id="ARBA00022737"/>
    </source>
</evidence>
<evidence type="ECO:0000256" key="4">
    <source>
        <dbReference type="ARBA" id="ARBA00012513"/>
    </source>
</evidence>
<feature type="transmembrane region" description="Helical" evidence="23">
    <location>
        <begin position="622"/>
        <end position="647"/>
    </location>
</feature>
<dbReference type="InterPro" id="IPR013210">
    <property type="entry name" value="LRR_N_plant-typ"/>
</dbReference>
<evidence type="ECO:0000256" key="8">
    <source>
        <dbReference type="ARBA" id="ARBA00022614"/>
    </source>
</evidence>
<dbReference type="PROSITE" id="PS00107">
    <property type="entry name" value="PROTEIN_KINASE_ATP"/>
    <property type="match status" value="1"/>
</dbReference>
<dbReference type="FunFam" id="3.80.10.10:FF:000041">
    <property type="entry name" value="LRR receptor-like serine/threonine-protein kinase ERECTA"/>
    <property type="match status" value="1"/>
</dbReference>
<dbReference type="GO" id="GO:0004674">
    <property type="term" value="F:protein serine/threonine kinase activity"/>
    <property type="evidence" value="ECO:0007669"/>
    <property type="project" value="UniProtKB-KW"/>
</dbReference>
<evidence type="ECO:0000256" key="21">
    <source>
        <dbReference type="ARBA" id="ARBA00048679"/>
    </source>
</evidence>
<dbReference type="Pfam" id="PF23598">
    <property type="entry name" value="LRR_14"/>
    <property type="match status" value="1"/>
</dbReference>
<evidence type="ECO:0000256" key="14">
    <source>
        <dbReference type="ARBA" id="ARBA00022777"/>
    </source>
</evidence>
<evidence type="ECO:0000256" key="10">
    <source>
        <dbReference type="ARBA" id="ARBA00022692"/>
    </source>
</evidence>
<evidence type="ECO:0000256" key="16">
    <source>
        <dbReference type="ARBA" id="ARBA00022989"/>
    </source>
</evidence>
<dbReference type="Pfam" id="PF13855">
    <property type="entry name" value="LRR_8"/>
    <property type="match status" value="1"/>
</dbReference>
<evidence type="ECO:0000256" key="5">
    <source>
        <dbReference type="ARBA" id="ARBA00022475"/>
    </source>
</evidence>
<sequence>MQLKTSISFLLLNYICFTSALLNQDGLYLQNVKLSLSDPSGRLSDWSHRDSTPCNWTGVTCNGQQSVVSVVLPGASLSGSFPMFLCRLPSLSKLSLSGNLINSSLPLSISSCRTLTYLDLSQNLIVGSIPSTLSELRFLRYLNLEYNNFSGEIPAAFGLFRQLETLILTDNLLNGPIPAVLGNITSLKSLALAYNPFSPSHLAPELGNLTNLEDLWLTNCQLVGSIPESFGRLSRLKNVDVANNGLTGPIQSSIFQLESIVQIELYNNSFTGKLPVGGWSNLTELRRFDASMNKLTGMIPNDLCELPLESLNLFENQLEGMIPKSIAKSPNLEELKLFGNQLVGSLPTELGKNSALQTLDVSNCNLSSEIPKLLCQNGALEDIVLINNAFSGNIPQNLGKCRSLKRVRMSGNQLYGEVPAEFWGLPQVYLLDLYGNALSGNISHLIYGAKNLSTLKISENKFSGGIPSEIGLLDSLIEFLADHNEFSGEIPSTIVNLGQLARLDLSNNEVSGGIPKGIQSLKQLNELSLANNRLSGEIPDEIGGLPALNYLDLSQNRFYGGIPLSLQNLKLNKLNLSNNQLSGDIPPLFTSGIYRESFLGNPGLCIDGSGLRKSRKENKNRIFSWILRSIFVIAGIVFLVGVVWFVWKYKKIKKVKKGVVTTTWTSFHRLSFSESEISNCLKEANVIGKGASGRVYKVVLSNGETVAVKKMMERPYTDENDFNSDDSDINEFEVEVETLGKIRHKNIVRLWCCCNKGNCKLLVYEYMPNGSLGDLLHSNNSKLLDWPTRFAIALDAAEGLSYLHHDSVPPIVHRDVKSNNILLDEDFGAKIADFGVAKIVKSANRGVEPMSVIVGSCGYIAPEYAYTLRVNEKSDIYSFGVVILELVTGKPPIDSEFKGQDLASWVRTTLDQKGTDHVLDSRLESRFKEYIFRVLNIGLLCTTSLPTNRPSMRIVVQMLQEVRARMPYIPENEGKIFPSFCEDDKEVLV</sequence>
<gene>
    <name evidence="26" type="ORF">ACJIZ3_007351</name>
</gene>
<evidence type="ECO:0000256" key="23">
    <source>
        <dbReference type="SAM" id="Phobius"/>
    </source>
</evidence>
<dbReference type="InterPro" id="IPR032675">
    <property type="entry name" value="LRR_dom_sf"/>
</dbReference>
<feature type="domain" description="Protein kinase" evidence="25">
    <location>
        <begin position="681"/>
        <end position="969"/>
    </location>
</feature>
<comment type="catalytic activity">
    <reaction evidence="21">
        <text>L-seryl-[protein] + ATP = O-phospho-L-seryl-[protein] + ADP + H(+)</text>
        <dbReference type="Rhea" id="RHEA:17989"/>
        <dbReference type="Rhea" id="RHEA-COMP:9863"/>
        <dbReference type="Rhea" id="RHEA-COMP:11604"/>
        <dbReference type="ChEBI" id="CHEBI:15378"/>
        <dbReference type="ChEBI" id="CHEBI:29999"/>
        <dbReference type="ChEBI" id="CHEBI:30616"/>
        <dbReference type="ChEBI" id="CHEBI:83421"/>
        <dbReference type="ChEBI" id="CHEBI:456216"/>
        <dbReference type="EC" id="2.7.11.1"/>
    </reaction>
</comment>
<dbReference type="InterPro" id="IPR051716">
    <property type="entry name" value="Plant_RL_S/T_kinase"/>
</dbReference>
<reference evidence="26 27" key="1">
    <citation type="submission" date="2024-12" db="EMBL/GenBank/DDBJ databases">
        <title>The unique morphological basis and parallel evolutionary history of personate flowers in Penstemon.</title>
        <authorList>
            <person name="Depatie T.H."/>
            <person name="Wessinger C.A."/>
        </authorList>
    </citation>
    <scope>NUCLEOTIDE SEQUENCE [LARGE SCALE GENOMIC DNA]</scope>
    <source>
        <strain evidence="26">WTNN_2</strain>
        <tissue evidence="26">Leaf</tissue>
    </source>
</reference>
<evidence type="ECO:0000256" key="3">
    <source>
        <dbReference type="ARBA" id="ARBA00008684"/>
    </source>
</evidence>
<dbReference type="Gene3D" id="1.10.510.10">
    <property type="entry name" value="Transferase(Phosphotransferase) domain 1"/>
    <property type="match status" value="1"/>
</dbReference>
<dbReference type="SMART" id="SM00369">
    <property type="entry name" value="LRR_TYP"/>
    <property type="match status" value="8"/>
</dbReference>
<comment type="similarity">
    <text evidence="3">Belongs to the protein kinase superfamily. Ser/Thr protein kinase family.</text>
</comment>
<dbReference type="Pfam" id="PF08263">
    <property type="entry name" value="LRRNT_2"/>
    <property type="match status" value="1"/>
</dbReference>
<feature type="binding site" evidence="22">
    <location>
        <position position="710"/>
    </location>
    <ligand>
        <name>ATP</name>
        <dbReference type="ChEBI" id="CHEBI:30616"/>
    </ligand>
</feature>
<dbReference type="PROSITE" id="PS50011">
    <property type="entry name" value="PROTEIN_KINASE_DOM"/>
    <property type="match status" value="1"/>
</dbReference>
<evidence type="ECO:0000256" key="15">
    <source>
        <dbReference type="ARBA" id="ARBA00022840"/>
    </source>
</evidence>
<evidence type="ECO:0000259" key="25">
    <source>
        <dbReference type="PROSITE" id="PS50011"/>
    </source>
</evidence>
<evidence type="ECO:0000256" key="18">
    <source>
        <dbReference type="ARBA" id="ARBA00023170"/>
    </source>
</evidence>
<name>A0ABD3SAI1_9LAMI</name>
<keyword evidence="19" id="KW-0325">Glycoprotein</keyword>
<keyword evidence="27" id="KW-1185">Reference proteome</keyword>
<dbReference type="InterPro" id="IPR000719">
    <property type="entry name" value="Prot_kinase_dom"/>
</dbReference>
<dbReference type="FunFam" id="3.30.200.20:FF:000513">
    <property type="entry name" value="Receptor-like protein kinase HSL1"/>
    <property type="match status" value="1"/>
</dbReference>
<keyword evidence="13 22" id="KW-0547">Nucleotide-binding</keyword>
<dbReference type="InterPro" id="IPR011009">
    <property type="entry name" value="Kinase-like_dom_sf"/>
</dbReference>
<dbReference type="InterPro" id="IPR001611">
    <property type="entry name" value="Leu-rich_rpt"/>
</dbReference>
<dbReference type="EMBL" id="JBJXBP010000007">
    <property type="protein sequence ID" value="KAL3821446.1"/>
    <property type="molecule type" value="Genomic_DNA"/>
</dbReference>
<dbReference type="InterPro" id="IPR017441">
    <property type="entry name" value="Protein_kinase_ATP_BS"/>
</dbReference>
<dbReference type="SUPFAM" id="SSF56112">
    <property type="entry name" value="Protein kinase-like (PK-like)"/>
    <property type="match status" value="1"/>
</dbReference>
<keyword evidence="14" id="KW-0418">Kinase</keyword>
<keyword evidence="17 23" id="KW-0472">Membrane</keyword>
<keyword evidence="15 22" id="KW-0067">ATP-binding</keyword>
<evidence type="ECO:0000256" key="9">
    <source>
        <dbReference type="ARBA" id="ARBA00022679"/>
    </source>
</evidence>
<dbReference type="Proteomes" id="UP001634393">
    <property type="component" value="Unassembled WGS sequence"/>
</dbReference>
<keyword evidence="18" id="KW-0675">Receptor</keyword>
<proteinExistence type="inferred from homology"/>
<keyword evidence="10 23" id="KW-0812">Transmembrane</keyword>